<dbReference type="KEGG" id="nno:NONO_c60320"/>
<reference evidence="1 2" key="1">
    <citation type="journal article" date="2014" name="Appl. Environ. Microbiol.">
        <title>Insights into the Microbial Degradation of Rubber and Gutta-Percha by Analysis of the Complete Genome of Nocardia nova SH22a.</title>
        <authorList>
            <person name="Luo Q."/>
            <person name="Hiessl S."/>
            <person name="Poehlein A."/>
            <person name="Daniel R."/>
            <person name="Steinbuchel A."/>
        </authorList>
    </citation>
    <scope>NUCLEOTIDE SEQUENCE [LARGE SCALE GENOMIC DNA]</scope>
    <source>
        <strain evidence="1">SH22a</strain>
    </source>
</reference>
<dbReference type="PATRIC" id="fig|1415166.3.peg.6206"/>
<dbReference type="HOGENOM" id="CLU_2423985_0_0_11"/>
<evidence type="ECO:0000313" key="1">
    <source>
        <dbReference type="EMBL" id="AHH20808.1"/>
    </source>
</evidence>
<gene>
    <name evidence="1" type="ORF">NONO_c60320</name>
</gene>
<accession>W5TPD8</accession>
<proteinExistence type="predicted"/>
<dbReference type="RefSeq" id="WP_025352150.1">
    <property type="nucleotide sequence ID" value="NZ_CP006850.1"/>
</dbReference>
<dbReference type="EMBL" id="CP006850">
    <property type="protein sequence ID" value="AHH20808.1"/>
    <property type="molecule type" value="Genomic_DNA"/>
</dbReference>
<organism evidence="1 2">
    <name type="scientific">Nocardia nova SH22a</name>
    <dbReference type="NCBI Taxonomy" id="1415166"/>
    <lineage>
        <taxon>Bacteria</taxon>
        <taxon>Bacillati</taxon>
        <taxon>Actinomycetota</taxon>
        <taxon>Actinomycetes</taxon>
        <taxon>Mycobacteriales</taxon>
        <taxon>Nocardiaceae</taxon>
        <taxon>Nocardia</taxon>
    </lineage>
</organism>
<dbReference type="OrthoDB" id="4575607at2"/>
<name>W5TPD8_9NOCA</name>
<dbReference type="Proteomes" id="UP000019150">
    <property type="component" value="Chromosome"/>
</dbReference>
<dbReference type="AlphaFoldDB" id="W5TPD8"/>
<evidence type="ECO:0000313" key="2">
    <source>
        <dbReference type="Proteomes" id="UP000019150"/>
    </source>
</evidence>
<dbReference type="STRING" id="1415166.NONO_c60320"/>
<sequence>MPDLSTREQIRADAIERIARKMFEIDPREREPFDSAYLPPEVRDHYRKYAGVFVDALGDLLPTAMEGRFIGRGLARRTRYVTDWREPEVPE</sequence>
<keyword evidence="2" id="KW-1185">Reference proteome</keyword>
<protein>
    <submittedName>
        <fullName evidence="1">Uncharacterized protein</fullName>
    </submittedName>
</protein>